<sequence>MSCEPETAIPPADGLGEPIRFDFARGGGECRDCRAVCGDAGEHLALALVRYICAGYMTASADCWEAACAHADDAFGPVDGPSFVGRAGALVRALRAERRGGFAFFPASCARVSGDEADLLGLVQAARAGDVAGLHRAAVRVGGDAAGRRLLTAARALAVLLNRHALLRAAAPEPGLAGHAGVPN</sequence>
<name>A0ABT5JDH9_RHOTP</name>
<dbReference type="EMBL" id="JAQQLI010000030">
    <property type="protein sequence ID" value="MDC7787664.1"/>
    <property type="molecule type" value="Genomic_DNA"/>
</dbReference>
<evidence type="ECO:0000313" key="1">
    <source>
        <dbReference type="EMBL" id="MDC7787664.1"/>
    </source>
</evidence>
<comment type="caution">
    <text evidence="1">The sequence shown here is derived from an EMBL/GenBank/DDBJ whole genome shotgun (WGS) entry which is preliminary data.</text>
</comment>
<reference evidence="1" key="1">
    <citation type="journal article" date="2023" name="Microbiol Resour">
        <title>Genome Sequences of Rhodoplanes serenus and Two Thermotolerant Strains, Rhodoplanes tepidamans and 'Rhodoplanes cryptolactis,' Further Refine the Genus.</title>
        <authorList>
            <person name="Rayyan A.A."/>
            <person name="Kyndt J.A."/>
        </authorList>
    </citation>
    <scope>NUCLEOTIDE SEQUENCE</scope>
    <source>
        <strain evidence="1">DSM 9987</strain>
    </source>
</reference>
<gene>
    <name evidence="1" type="ORF">PQJ73_18400</name>
</gene>
<evidence type="ECO:0000313" key="2">
    <source>
        <dbReference type="Proteomes" id="UP001165652"/>
    </source>
</evidence>
<organism evidence="1 2">
    <name type="scientific">Rhodoplanes tepidamans</name>
    <name type="common">Rhodoplanes cryptolactis</name>
    <dbReference type="NCBI Taxonomy" id="200616"/>
    <lineage>
        <taxon>Bacteria</taxon>
        <taxon>Pseudomonadati</taxon>
        <taxon>Pseudomonadota</taxon>
        <taxon>Alphaproteobacteria</taxon>
        <taxon>Hyphomicrobiales</taxon>
        <taxon>Nitrobacteraceae</taxon>
        <taxon>Rhodoplanes</taxon>
    </lineage>
</organism>
<proteinExistence type="predicted"/>
<dbReference type="RefSeq" id="WP_272778503.1">
    <property type="nucleotide sequence ID" value="NZ_JAQQLI010000030.1"/>
</dbReference>
<keyword evidence="2" id="KW-1185">Reference proteome</keyword>
<dbReference type="Proteomes" id="UP001165652">
    <property type="component" value="Unassembled WGS sequence"/>
</dbReference>
<reference evidence="1" key="2">
    <citation type="submission" date="2023-02" db="EMBL/GenBank/DDBJ databases">
        <authorList>
            <person name="Rayyan A."/>
            <person name="Meyer T."/>
            <person name="Kyndt J.A."/>
        </authorList>
    </citation>
    <scope>NUCLEOTIDE SEQUENCE</scope>
    <source>
        <strain evidence="1">DSM 9987</strain>
    </source>
</reference>
<protein>
    <submittedName>
        <fullName evidence="1">Uncharacterized protein</fullName>
    </submittedName>
</protein>
<accession>A0ABT5JDH9</accession>